<dbReference type="EMBL" id="DXCL01000005">
    <property type="protein sequence ID" value="HIZ02770.1"/>
    <property type="molecule type" value="Genomic_DNA"/>
</dbReference>
<evidence type="ECO:0000256" key="1">
    <source>
        <dbReference type="SAM" id="SignalP"/>
    </source>
</evidence>
<name>A0A9D2A7B0_9FIRM</name>
<evidence type="ECO:0000313" key="2">
    <source>
        <dbReference type="EMBL" id="HIZ02770.1"/>
    </source>
</evidence>
<accession>A0A9D2A7B0</accession>
<protein>
    <recommendedName>
        <fullName evidence="4">Lipoprotein</fullName>
    </recommendedName>
</protein>
<reference evidence="2" key="2">
    <citation type="submission" date="2021-04" db="EMBL/GenBank/DDBJ databases">
        <authorList>
            <person name="Gilroy R."/>
        </authorList>
    </citation>
    <scope>NUCLEOTIDE SEQUENCE</scope>
    <source>
        <strain evidence="2">CHK187-5294</strain>
    </source>
</reference>
<evidence type="ECO:0008006" key="4">
    <source>
        <dbReference type="Google" id="ProtNLM"/>
    </source>
</evidence>
<keyword evidence="1" id="KW-0732">Signal</keyword>
<evidence type="ECO:0000313" key="3">
    <source>
        <dbReference type="Proteomes" id="UP000824132"/>
    </source>
</evidence>
<dbReference type="PROSITE" id="PS51257">
    <property type="entry name" value="PROKAR_LIPOPROTEIN"/>
    <property type="match status" value="1"/>
</dbReference>
<feature type="signal peptide" evidence="1">
    <location>
        <begin position="1"/>
        <end position="25"/>
    </location>
</feature>
<dbReference type="Proteomes" id="UP000824132">
    <property type="component" value="Unassembled WGS sequence"/>
</dbReference>
<gene>
    <name evidence="2" type="ORF">H9727_00625</name>
</gene>
<reference evidence="2" key="1">
    <citation type="journal article" date="2021" name="PeerJ">
        <title>Extensive microbial diversity within the chicken gut microbiome revealed by metagenomics and culture.</title>
        <authorList>
            <person name="Gilroy R."/>
            <person name="Ravi A."/>
            <person name="Getino M."/>
            <person name="Pursley I."/>
            <person name="Horton D.L."/>
            <person name="Alikhan N.F."/>
            <person name="Baker D."/>
            <person name="Gharbi K."/>
            <person name="Hall N."/>
            <person name="Watson M."/>
            <person name="Adriaenssens E.M."/>
            <person name="Foster-Nyarko E."/>
            <person name="Jarju S."/>
            <person name="Secka A."/>
            <person name="Antonio M."/>
            <person name="Oren A."/>
            <person name="Chaudhuri R.R."/>
            <person name="La Ragione R."/>
            <person name="Hildebrand F."/>
            <person name="Pallen M.J."/>
        </authorList>
    </citation>
    <scope>NUCLEOTIDE SEQUENCE</scope>
    <source>
        <strain evidence="2">CHK187-5294</strain>
    </source>
</reference>
<proteinExistence type="predicted"/>
<organism evidence="2 3">
    <name type="scientific">Candidatus Borkfalkia avistercoris</name>
    <dbReference type="NCBI Taxonomy" id="2838504"/>
    <lineage>
        <taxon>Bacteria</taxon>
        <taxon>Bacillati</taxon>
        <taxon>Bacillota</taxon>
        <taxon>Clostridia</taxon>
        <taxon>Christensenellales</taxon>
        <taxon>Christensenellaceae</taxon>
        <taxon>Candidatus Borkfalkia</taxon>
    </lineage>
</organism>
<sequence>MKKLFMPLMLCFGVLLGLCALAGCAQELNETGSWKLSCFGDGEKNYFIGDEYLGTEVTEDFYSCSFDGASYKIYCKGAVVGEGGYSAERAGKNSVLLSLDGVQGCWNLGIQTQLNGKESVGITAEFDGKVICFVPA</sequence>
<comment type="caution">
    <text evidence="2">The sequence shown here is derived from an EMBL/GenBank/DDBJ whole genome shotgun (WGS) entry which is preliminary data.</text>
</comment>
<dbReference type="AlphaFoldDB" id="A0A9D2A7B0"/>
<feature type="chain" id="PRO_5038417273" description="Lipoprotein" evidence="1">
    <location>
        <begin position="26"/>
        <end position="136"/>
    </location>
</feature>